<organism evidence="2 3">
    <name type="scientific">Limnothrix redekei LRLZ20PSL1</name>
    <dbReference type="NCBI Taxonomy" id="3112953"/>
    <lineage>
        <taxon>Bacteria</taxon>
        <taxon>Bacillati</taxon>
        <taxon>Cyanobacteriota</taxon>
        <taxon>Cyanophyceae</taxon>
        <taxon>Pseudanabaenales</taxon>
        <taxon>Pseudanabaenaceae</taxon>
        <taxon>Limnothrix</taxon>
    </lineage>
</organism>
<evidence type="ECO:0000313" key="2">
    <source>
        <dbReference type="EMBL" id="MFG3818577.1"/>
    </source>
</evidence>
<comment type="caution">
    <text evidence="2">The sequence shown here is derived from an EMBL/GenBank/DDBJ whole genome shotgun (WGS) entry which is preliminary data.</text>
</comment>
<dbReference type="RefSeq" id="WP_393014004.1">
    <property type="nucleotide sequence ID" value="NZ_JAZAQF010000078.1"/>
</dbReference>
<dbReference type="NCBIfam" id="NF047646">
    <property type="entry name" value="REP_Tyr_transpos"/>
    <property type="match status" value="1"/>
</dbReference>
<reference evidence="3" key="1">
    <citation type="journal article" date="2024" name="Algal Res.">
        <title>Biochemical, toxicological and genomic investigation of a high-biomass producing Limnothrix strain isolated from Italian shallow drinking water reservoir.</title>
        <authorList>
            <person name="Simonazzi M."/>
            <person name="Shishido T.K."/>
            <person name="Delbaje E."/>
            <person name="Wahlsten M."/>
            <person name="Fewer D.P."/>
            <person name="Sivonen K."/>
            <person name="Pezzolesi L."/>
            <person name="Pistocchi R."/>
        </authorList>
    </citation>
    <scope>NUCLEOTIDE SEQUENCE [LARGE SCALE GENOMIC DNA]</scope>
    <source>
        <strain evidence="3">LRLZ20PSL1</strain>
    </source>
</reference>
<dbReference type="PANTHER" id="PTHR36966:SF1">
    <property type="entry name" value="REP-ASSOCIATED TYROSINE TRANSPOSASE"/>
    <property type="match status" value="1"/>
</dbReference>
<keyword evidence="3" id="KW-1185">Reference proteome</keyword>
<dbReference type="Proteomes" id="UP001604335">
    <property type="component" value="Unassembled WGS sequence"/>
</dbReference>
<sequence length="180" mass="21703">MHYRRAKTPGATYFFTLVTQNRHPLFHDPLNVDRLRAAFRYVMERHPFTIDGIVVLPDHLHCLWTLSQDDADYSTRWRLIKSHFSRNYPRLDTLSSIPSRTTKNERVIWQRRFWEHQIRDDQDFINHLDYIHYNPVRHQLVNAPKDWQYSSFHRFVTAGVYDVMWGASEEIAFSNNVGRE</sequence>
<feature type="domain" description="Transposase IS200-like" evidence="1">
    <location>
        <begin position="8"/>
        <end position="134"/>
    </location>
</feature>
<gene>
    <name evidence="2" type="ORF">VPK24_13075</name>
</gene>
<name>A0ABW7CBR1_9CYAN</name>
<dbReference type="PANTHER" id="PTHR36966">
    <property type="entry name" value="REP-ASSOCIATED TYROSINE TRANSPOSASE"/>
    <property type="match status" value="1"/>
</dbReference>
<evidence type="ECO:0000259" key="1">
    <source>
        <dbReference type="SMART" id="SM01321"/>
    </source>
</evidence>
<dbReference type="SUPFAM" id="SSF143422">
    <property type="entry name" value="Transposase IS200-like"/>
    <property type="match status" value="1"/>
</dbReference>
<dbReference type="InterPro" id="IPR052715">
    <property type="entry name" value="RAYT_transposase"/>
</dbReference>
<accession>A0ABW7CBR1</accession>
<dbReference type="InterPro" id="IPR002686">
    <property type="entry name" value="Transposase_17"/>
</dbReference>
<protein>
    <submittedName>
        <fullName evidence="2">Transposase</fullName>
    </submittedName>
</protein>
<dbReference type="EMBL" id="JAZAQF010000078">
    <property type="protein sequence ID" value="MFG3818577.1"/>
    <property type="molecule type" value="Genomic_DNA"/>
</dbReference>
<proteinExistence type="predicted"/>
<evidence type="ECO:0000313" key="3">
    <source>
        <dbReference type="Proteomes" id="UP001604335"/>
    </source>
</evidence>
<dbReference type="Gene3D" id="3.30.70.1290">
    <property type="entry name" value="Transposase IS200-like"/>
    <property type="match status" value="1"/>
</dbReference>
<dbReference type="SMART" id="SM01321">
    <property type="entry name" value="Y1_Tnp"/>
    <property type="match status" value="1"/>
</dbReference>
<dbReference type="Pfam" id="PF01797">
    <property type="entry name" value="Y1_Tnp"/>
    <property type="match status" value="1"/>
</dbReference>
<dbReference type="InterPro" id="IPR036515">
    <property type="entry name" value="Transposase_17_sf"/>
</dbReference>